<evidence type="ECO:0000313" key="4">
    <source>
        <dbReference type="Proteomes" id="UP000698752"/>
    </source>
</evidence>
<dbReference type="EMBL" id="JAAEDI010000009">
    <property type="protein sequence ID" value="MBR0649972.1"/>
    <property type="molecule type" value="Genomic_DNA"/>
</dbReference>
<name>A0ABS5EG27_9PROT</name>
<accession>A0ABS5EG27</accession>
<comment type="caution">
    <text evidence="3">The sequence shown here is derived from an EMBL/GenBank/DDBJ whole genome shotgun (WGS) entry which is preliminary data.</text>
</comment>
<keyword evidence="1" id="KW-0175">Coiled coil</keyword>
<keyword evidence="2" id="KW-0812">Transmembrane</keyword>
<reference evidence="4" key="1">
    <citation type="journal article" date="2021" name="Syst. Appl. Microbiol.">
        <title>Roseomonas hellenica sp. nov., isolated from roots of wild-growing Alkanna tinctoria.</title>
        <authorList>
            <person name="Rat A."/>
            <person name="Naranjo H.D."/>
            <person name="Lebbe L."/>
            <person name="Cnockaert M."/>
            <person name="Krigas N."/>
            <person name="Grigoriadou K."/>
            <person name="Maloupa E."/>
            <person name="Willems A."/>
        </authorList>
    </citation>
    <scope>NUCLEOTIDE SEQUENCE [LARGE SCALE GENOMIC DNA]</scope>
    <source>
        <strain evidence="4">LMG 31159</strain>
    </source>
</reference>
<dbReference type="Proteomes" id="UP000698752">
    <property type="component" value="Unassembled WGS sequence"/>
</dbReference>
<keyword evidence="2" id="KW-1133">Transmembrane helix</keyword>
<feature type="transmembrane region" description="Helical" evidence="2">
    <location>
        <begin position="170"/>
        <end position="189"/>
    </location>
</feature>
<protein>
    <submittedName>
        <fullName evidence="3">Uncharacterized protein</fullName>
    </submittedName>
</protein>
<evidence type="ECO:0000256" key="1">
    <source>
        <dbReference type="SAM" id="Coils"/>
    </source>
</evidence>
<gene>
    <name evidence="3" type="ORF">GXW78_09885</name>
</gene>
<feature type="coiled-coil region" evidence="1">
    <location>
        <begin position="130"/>
        <end position="161"/>
    </location>
</feature>
<evidence type="ECO:0000256" key="2">
    <source>
        <dbReference type="SAM" id="Phobius"/>
    </source>
</evidence>
<organism evidence="3 4">
    <name type="scientific">Neoroseomonas terrae</name>
    <dbReference type="NCBI Taxonomy" id="424799"/>
    <lineage>
        <taxon>Bacteria</taxon>
        <taxon>Pseudomonadati</taxon>
        <taxon>Pseudomonadota</taxon>
        <taxon>Alphaproteobacteria</taxon>
        <taxon>Acetobacterales</taxon>
        <taxon>Acetobacteraceae</taxon>
        <taxon>Neoroseomonas</taxon>
    </lineage>
</organism>
<evidence type="ECO:0000313" key="3">
    <source>
        <dbReference type="EMBL" id="MBR0649972.1"/>
    </source>
</evidence>
<dbReference type="RefSeq" id="WP_211868350.1">
    <property type="nucleotide sequence ID" value="NZ_JAAEDI010000009.1"/>
</dbReference>
<keyword evidence="2" id="KW-0472">Membrane</keyword>
<feature type="transmembrane region" description="Helical" evidence="2">
    <location>
        <begin position="12"/>
        <end position="34"/>
    </location>
</feature>
<proteinExistence type="predicted"/>
<keyword evidence="4" id="KW-1185">Reference proteome</keyword>
<sequence>MSGNTDRRDSALHGLGVWGVAVAVSALLAGMAAAGSATVATNAAGNILGGALRGAGAAAGAATQQVDPNALTQRVRSALSAPNDVGTMTTEQRAAEITAIVGRRVADGSFAAGQRDRLAALTAAEAGISTAEADQRITAYERQAREAAQQAEQRAREAADAAATAAAISAFWMFATLLIGAAAAVLGAVQGDRDMAVQRAVTRRVGVSS</sequence>